<dbReference type="STRING" id="913774.A0A0C3CU64"/>
<dbReference type="GO" id="GO:0010181">
    <property type="term" value="F:FMN binding"/>
    <property type="evidence" value="ECO:0007669"/>
    <property type="project" value="InterPro"/>
</dbReference>
<gene>
    <name evidence="3" type="ORF">OIDMADRAFT_46325</name>
</gene>
<reference evidence="4" key="2">
    <citation type="submission" date="2015-01" db="EMBL/GenBank/DDBJ databases">
        <title>Evolutionary Origins and Diversification of the Mycorrhizal Mutualists.</title>
        <authorList>
            <consortium name="DOE Joint Genome Institute"/>
            <consortium name="Mycorrhizal Genomics Consortium"/>
            <person name="Kohler A."/>
            <person name="Kuo A."/>
            <person name="Nagy L.G."/>
            <person name="Floudas D."/>
            <person name="Copeland A."/>
            <person name="Barry K.W."/>
            <person name="Cichocki N."/>
            <person name="Veneault-Fourrey C."/>
            <person name="LaButti K."/>
            <person name="Lindquist E.A."/>
            <person name="Lipzen A."/>
            <person name="Lundell T."/>
            <person name="Morin E."/>
            <person name="Murat C."/>
            <person name="Riley R."/>
            <person name="Ohm R."/>
            <person name="Sun H."/>
            <person name="Tunlid A."/>
            <person name="Henrissat B."/>
            <person name="Grigoriev I.V."/>
            <person name="Hibbett D.S."/>
            <person name="Martin F."/>
        </authorList>
    </citation>
    <scope>NUCLEOTIDE SEQUENCE [LARGE SCALE GENOMIC DNA]</scope>
    <source>
        <strain evidence="4">Zn</strain>
    </source>
</reference>
<dbReference type="Proteomes" id="UP000054321">
    <property type="component" value="Unassembled WGS sequence"/>
</dbReference>
<dbReference type="InterPro" id="IPR013785">
    <property type="entry name" value="Aldolase_TIM"/>
</dbReference>
<proteinExistence type="predicted"/>
<evidence type="ECO:0000256" key="1">
    <source>
        <dbReference type="SAM" id="MobiDB-lite"/>
    </source>
</evidence>
<dbReference type="HOGENOM" id="CLU_012153_0_0_1"/>
<keyword evidence="4" id="KW-1185">Reference proteome</keyword>
<dbReference type="Gene3D" id="3.20.20.70">
    <property type="entry name" value="Aldolase class I"/>
    <property type="match status" value="1"/>
</dbReference>
<protein>
    <recommendedName>
        <fullName evidence="2">NADH:flavin oxidoreductase/NADH oxidase N-terminal domain-containing protein</fullName>
    </recommendedName>
</protein>
<accession>A0A0C3CU64</accession>
<dbReference type="OrthoDB" id="276546at2759"/>
<evidence type="ECO:0000259" key="2">
    <source>
        <dbReference type="Pfam" id="PF00724"/>
    </source>
</evidence>
<organism evidence="3 4">
    <name type="scientific">Oidiodendron maius (strain Zn)</name>
    <dbReference type="NCBI Taxonomy" id="913774"/>
    <lineage>
        <taxon>Eukaryota</taxon>
        <taxon>Fungi</taxon>
        <taxon>Dikarya</taxon>
        <taxon>Ascomycota</taxon>
        <taxon>Pezizomycotina</taxon>
        <taxon>Leotiomycetes</taxon>
        <taxon>Leotiomycetes incertae sedis</taxon>
        <taxon>Myxotrichaceae</taxon>
        <taxon>Oidiodendron</taxon>
    </lineage>
</organism>
<evidence type="ECO:0000313" key="4">
    <source>
        <dbReference type="Proteomes" id="UP000054321"/>
    </source>
</evidence>
<reference evidence="3 4" key="1">
    <citation type="submission" date="2014-04" db="EMBL/GenBank/DDBJ databases">
        <authorList>
            <consortium name="DOE Joint Genome Institute"/>
            <person name="Kuo A."/>
            <person name="Martino E."/>
            <person name="Perotto S."/>
            <person name="Kohler A."/>
            <person name="Nagy L.G."/>
            <person name="Floudas D."/>
            <person name="Copeland A."/>
            <person name="Barry K.W."/>
            <person name="Cichocki N."/>
            <person name="Veneault-Fourrey C."/>
            <person name="LaButti K."/>
            <person name="Lindquist E.A."/>
            <person name="Lipzen A."/>
            <person name="Lundell T."/>
            <person name="Morin E."/>
            <person name="Murat C."/>
            <person name="Sun H."/>
            <person name="Tunlid A."/>
            <person name="Henrissat B."/>
            <person name="Grigoriev I.V."/>
            <person name="Hibbett D.S."/>
            <person name="Martin F."/>
            <person name="Nordberg H.P."/>
            <person name="Cantor M.N."/>
            <person name="Hua S.X."/>
        </authorList>
    </citation>
    <scope>NUCLEOTIDE SEQUENCE [LARGE SCALE GENOMIC DNA]</scope>
    <source>
        <strain evidence="3 4">Zn</strain>
    </source>
</reference>
<dbReference type="GO" id="GO:0016491">
    <property type="term" value="F:oxidoreductase activity"/>
    <property type="evidence" value="ECO:0007669"/>
    <property type="project" value="InterPro"/>
</dbReference>
<dbReference type="InterPro" id="IPR045247">
    <property type="entry name" value="Oye-like"/>
</dbReference>
<dbReference type="PANTHER" id="PTHR22893:SF91">
    <property type="entry name" value="NADPH DEHYDROGENASE 2-RELATED"/>
    <property type="match status" value="1"/>
</dbReference>
<dbReference type="Pfam" id="PF00724">
    <property type="entry name" value="Oxidored_FMN"/>
    <property type="match status" value="1"/>
</dbReference>
<sequence>MALFQPIRVGDMRLSHRAVMSPVTLFACNSRGEHYELGAKYYGQRASTKRTMIITEGTYIAERAVGWYSVPGIWTTGQIAGWIKVVDAVHRGGSYIVLQVLAAGRGVEPKMLKHAPDFDYVGPSNIPMPGYSTNPRPLTIPEIKEYVDLFATAAQNAVSGAGFDAVEIHCANGYLIDQFLQNTSNNRTDIYGGSIENRIRFALEVIAAVVARIGPTKVGIRVSPWATFWGMGMKDPVPTFTELVSRVRDLYPELAYLHVVEPCVNGFEPREVQPGESNDFLRDIWGPRPLISTGGYDREVAISTAEEKGGLIGFGRYFVANPDLPVRLKQNIRLAYPDTSKFFDKESEVGYTDYPFAKETTPASDSGEEVEQTKLT</sequence>
<feature type="region of interest" description="Disordered" evidence="1">
    <location>
        <begin position="354"/>
        <end position="376"/>
    </location>
</feature>
<feature type="domain" description="NADH:flavin oxidoreductase/NADH oxidase N-terminal" evidence="2">
    <location>
        <begin position="3"/>
        <end position="333"/>
    </location>
</feature>
<evidence type="ECO:0000313" key="3">
    <source>
        <dbReference type="EMBL" id="KIM93242.1"/>
    </source>
</evidence>
<dbReference type="EMBL" id="KN832897">
    <property type="protein sequence ID" value="KIM93242.1"/>
    <property type="molecule type" value="Genomic_DNA"/>
</dbReference>
<dbReference type="PANTHER" id="PTHR22893">
    <property type="entry name" value="NADH OXIDOREDUCTASE-RELATED"/>
    <property type="match status" value="1"/>
</dbReference>
<dbReference type="AlphaFoldDB" id="A0A0C3CU64"/>
<dbReference type="InParanoid" id="A0A0C3CU64"/>
<name>A0A0C3CU64_OIDMZ</name>
<dbReference type="SUPFAM" id="SSF51395">
    <property type="entry name" value="FMN-linked oxidoreductases"/>
    <property type="match status" value="1"/>
</dbReference>
<dbReference type="CDD" id="cd02933">
    <property type="entry name" value="OYE_like_FMN"/>
    <property type="match status" value="1"/>
</dbReference>
<dbReference type="InterPro" id="IPR001155">
    <property type="entry name" value="OxRdtase_FMN_N"/>
</dbReference>